<dbReference type="AlphaFoldDB" id="A0A0F9IS24"/>
<organism evidence="6">
    <name type="scientific">marine sediment metagenome</name>
    <dbReference type="NCBI Taxonomy" id="412755"/>
    <lineage>
        <taxon>unclassified sequences</taxon>
        <taxon>metagenomes</taxon>
        <taxon>ecological metagenomes</taxon>
    </lineage>
</organism>
<comment type="caution">
    <text evidence="6">The sequence shown here is derived from an EMBL/GenBank/DDBJ whole genome shotgun (WGS) entry which is preliminary data.</text>
</comment>
<evidence type="ECO:0000256" key="5">
    <source>
        <dbReference type="ARBA" id="ARBA00023274"/>
    </source>
</evidence>
<dbReference type="SUPFAM" id="SSF56808">
    <property type="entry name" value="Ribosomal protein L1"/>
    <property type="match status" value="1"/>
</dbReference>
<evidence type="ECO:0000256" key="4">
    <source>
        <dbReference type="ARBA" id="ARBA00022980"/>
    </source>
</evidence>
<dbReference type="NCBIfam" id="TIGR01169">
    <property type="entry name" value="rplA_bact"/>
    <property type="match status" value="1"/>
</dbReference>
<dbReference type="InterPro" id="IPR016095">
    <property type="entry name" value="Ribosomal_uL1_3-a/b-sand"/>
</dbReference>
<evidence type="ECO:0000256" key="1">
    <source>
        <dbReference type="ARBA" id="ARBA00010531"/>
    </source>
</evidence>
<keyword evidence="2" id="KW-0699">rRNA-binding</keyword>
<protein>
    <recommendedName>
        <fullName evidence="7">Ribosomal protein</fullName>
    </recommendedName>
</protein>
<dbReference type="InterPro" id="IPR005878">
    <property type="entry name" value="Ribosom_uL1_bac-type"/>
</dbReference>
<dbReference type="PANTHER" id="PTHR36427">
    <property type="entry name" value="54S RIBOSOMAL PROTEIN L1, MITOCHONDRIAL"/>
    <property type="match status" value="1"/>
</dbReference>
<evidence type="ECO:0000256" key="3">
    <source>
        <dbReference type="ARBA" id="ARBA00022884"/>
    </source>
</evidence>
<dbReference type="InterPro" id="IPR002143">
    <property type="entry name" value="Ribosomal_uL1"/>
</dbReference>
<keyword evidence="3" id="KW-0694">RNA-binding</keyword>
<evidence type="ECO:0000256" key="2">
    <source>
        <dbReference type="ARBA" id="ARBA00022730"/>
    </source>
</evidence>
<comment type="similarity">
    <text evidence="1">Belongs to the universal ribosomal protein uL1 family.</text>
</comment>
<dbReference type="InterPro" id="IPR023673">
    <property type="entry name" value="Ribosomal_uL1_CS"/>
</dbReference>
<dbReference type="GO" id="GO:0003735">
    <property type="term" value="F:structural constituent of ribosome"/>
    <property type="evidence" value="ECO:0007669"/>
    <property type="project" value="InterPro"/>
</dbReference>
<keyword evidence="5" id="KW-0687">Ribonucleoprotein</keyword>
<feature type="non-terminal residue" evidence="6">
    <location>
        <position position="1"/>
    </location>
</feature>
<dbReference type="Gene3D" id="3.30.190.20">
    <property type="match status" value="1"/>
</dbReference>
<keyword evidence="4" id="KW-0689">Ribosomal protein</keyword>
<dbReference type="EMBL" id="LAZR01011731">
    <property type="protein sequence ID" value="KKM60158.1"/>
    <property type="molecule type" value="Genomic_DNA"/>
</dbReference>
<reference evidence="6" key="1">
    <citation type="journal article" date="2015" name="Nature">
        <title>Complex archaea that bridge the gap between prokaryotes and eukaryotes.</title>
        <authorList>
            <person name="Spang A."/>
            <person name="Saw J.H."/>
            <person name="Jorgensen S.L."/>
            <person name="Zaremba-Niedzwiedzka K."/>
            <person name="Martijn J."/>
            <person name="Lind A.E."/>
            <person name="van Eijk R."/>
            <person name="Schleper C."/>
            <person name="Guy L."/>
            <person name="Ettema T.J."/>
        </authorList>
    </citation>
    <scope>NUCLEOTIDE SEQUENCE</scope>
</reference>
<dbReference type="CDD" id="cd00403">
    <property type="entry name" value="Ribosomal_L1"/>
    <property type="match status" value="1"/>
</dbReference>
<name>A0A0F9IS24_9ZZZZ</name>
<gene>
    <name evidence="6" type="ORF">LCGC14_1544720</name>
</gene>
<dbReference type="PIRSF" id="PIRSF002155">
    <property type="entry name" value="Ribosomal_L1"/>
    <property type="match status" value="1"/>
</dbReference>
<dbReference type="GO" id="GO:0019843">
    <property type="term" value="F:rRNA binding"/>
    <property type="evidence" value="ECO:0007669"/>
    <property type="project" value="UniProtKB-KW"/>
</dbReference>
<dbReference type="GO" id="GO:0006412">
    <property type="term" value="P:translation"/>
    <property type="evidence" value="ECO:0007669"/>
    <property type="project" value="InterPro"/>
</dbReference>
<dbReference type="FunFam" id="3.40.50.790:FF:000001">
    <property type="entry name" value="50S ribosomal protein L1"/>
    <property type="match status" value="1"/>
</dbReference>
<dbReference type="InterPro" id="IPR023674">
    <property type="entry name" value="Ribosomal_uL1-like"/>
</dbReference>
<dbReference type="GO" id="GO:0015934">
    <property type="term" value="C:large ribosomal subunit"/>
    <property type="evidence" value="ECO:0007669"/>
    <property type="project" value="InterPro"/>
</dbReference>
<dbReference type="HAMAP" id="MF_01318_B">
    <property type="entry name" value="Ribosomal_uL1_B"/>
    <property type="match status" value="1"/>
</dbReference>
<dbReference type="Gene3D" id="3.40.50.790">
    <property type="match status" value="1"/>
</dbReference>
<dbReference type="PANTHER" id="PTHR36427:SF3">
    <property type="entry name" value="LARGE RIBOSOMAL SUBUNIT PROTEIN UL1M"/>
    <property type="match status" value="1"/>
</dbReference>
<dbReference type="PROSITE" id="PS01199">
    <property type="entry name" value="RIBOSOMAL_L1"/>
    <property type="match status" value="1"/>
</dbReference>
<dbReference type="Pfam" id="PF00687">
    <property type="entry name" value="Ribosomal_L1"/>
    <property type="match status" value="1"/>
</dbReference>
<evidence type="ECO:0008006" key="7">
    <source>
        <dbReference type="Google" id="ProtNLM"/>
    </source>
</evidence>
<evidence type="ECO:0000313" key="6">
    <source>
        <dbReference type="EMBL" id="KKM60158.1"/>
    </source>
</evidence>
<accession>A0A0F9IS24</accession>
<proteinExistence type="inferred from homology"/>
<sequence>LLKENAFAKFDETVELHIRTGLDTRHADQQLRGTILLPNGLGKSQRVIVFAEGEAARIAEQAGADVVGADDLVKKIEGGWLEFDIALANREMMGKVGRLGRVLGPRGLMPNPRTNTVVDADDLPKAIQEAKQGRVEFRTDRTALVHVPIGKVSFTEEALLENLSALVDAIVRERPGGAKGQFVKSVILTSTMGPSIKLDVAPTLALGAGTGV</sequence>
<dbReference type="InterPro" id="IPR028364">
    <property type="entry name" value="Ribosomal_uL1/biogenesis"/>
</dbReference>